<dbReference type="OrthoDB" id="103047at2"/>
<dbReference type="Proteomes" id="UP000239485">
    <property type="component" value="Unassembled WGS sequence"/>
</dbReference>
<accession>A0A2S6IGZ3</accession>
<dbReference type="Pfam" id="PF01408">
    <property type="entry name" value="GFO_IDH_MocA"/>
    <property type="match status" value="1"/>
</dbReference>
<dbReference type="InterPro" id="IPR004104">
    <property type="entry name" value="Gfo/Idh/MocA-like_OxRdtase_C"/>
</dbReference>
<evidence type="ECO:0000259" key="2">
    <source>
        <dbReference type="Pfam" id="PF01408"/>
    </source>
</evidence>
<dbReference type="GO" id="GO:0000166">
    <property type="term" value="F:nucleotide binding"/>
    <property type="evidence" value="ECO:0007669"/>
    <property type="project" value="InterPro"/>
</dbReference>
<dbReference type="SUPFAM" id="SSF55347">
    <property type="entry name" value="Glyceraldehyde-3-phosphate dehydrogenase-like, C-terminal domain"/>
    <property type="match status" value="1"/>
</dbReference>
<dbReference type="Gene3D" id="3.30.360.10">
    <property type="entry name" value="Dihydrodipicolinate Reductase, domain 2"/>
    <property type="match status" value="1"/>
</dbReference>
<dbReference type="EMBL" id="PTJD01000010">
    <property type="protein sequence ID" value="PPK93467.1"/>
    <property type="molecule type" value="Genomic_DNA"/>
</dbReference>
<protein>
    <submittedName>
        <fullName evidence="4">Oxidoreductase family protein</fullName>
    </submittedName>
</protein>
<dbReference type="Gene3D" id="3.40.50.720">
    <property type="entry name" value="NAD(P)-binding Rossmann-like Domain"/>
    <property type="match status" value="1"/>
</dbReference>
<comment type="caution">
    <text evidence="4">The sequence shown here is derived from an EMBL/GenBank/DDBJ whole genome shotgun (WGS) entry which is preliminary data.</text>
</comment>
<comment type="similarity">
    <text evidence="1">Belongs to the Gfo/Idh/MocA family.</text>
</comment>
<dbReference type="RefSeq" id="WP_104433740.1">
    <property type="nucleotide sequence ID" value="NZ_PTJD01000010.1"/>
</dbReference>
<dbReference type="InterPro" id="IPR000683">
    <property type="entry name" value="Gfo/Idh/MocA-like_OxRdtase_N"/>
</dbReference>
<dbReference type="PANTHER" id="PTHR43377:SF2">
    <property type="entry name" value="BINDING ROSSMANN FOLD OXIDOREDUCTASE, PUTATIVE (AFU_ORTHOLOGUE AFUA_4G00560)-RELATED"/>
    <property type="match status" value="1"/>
</dbReference>
<gene>
    <name evidence="4" type="ORF">CLV92_11095</name>
</gene>
<evidence type="ECO:0000313" key="4">
    <source>
        <dbReference type="EMBL" id="PPK93467.1"/>
    </source>
</evidence>
<proteinExistence type="inferred from homology"/>
<evidence type="ECO:0000313" key="5">
    <source>
        <dbReference type="Proteomes" id="UP000239485"/>
    </source>
</evidence>
<keyword evidence="5" id="KW-1185">Reference proteome</keyword>
<name>A0A2S6IGZ3_9ACTN</name>
<dbReference type="AlphaFoldDB" id="A0A2S6IGZ3"/>
<reference evidence="4 5" key="1">
    <citation type="submission" date="2018-02" db="EMBL/GenBank/DDBJ databases">
        <title>Genomic Encyclopedia of Archaeal and Bacterial Type Strains, Phase II (KMG-II): from individual species to whole genera.</title>
        <authorList>
            <person name="Goeker M."/>
        </authorList>
    </citation>
    <scope>NUCLEOTIDE SEQUENCE [LARGE SCALE GENOMIC DNA]</scope>
    <source>
        <strain evidence="4 5">DSM 22857</strain>
    </source>
</reference>
<dbReference type="InterPro" id="IPR051450">
    <property type="entry name" value="Gfo/Idh/MocA_Oxidoreductases"/>
</dbReference>
<dbReference type="PANTHER" id="PTHR43377">
    <property type="entry name" value="BILIVERDIN REDUCTASE A"/>
    <property type="match status" value="1"/>
</dbReference>
<feature type="domain" description="Gfo/Idh/MocA-like oxidoreductase C-terminal" evidence="3">
    <location>
        <begin position="150"/>
        <end position="358"/>
    </location>
</feature>
<dbReference type="InterPro" id="IPR036291">
    <property type="entry name" value="NAD(P)-bd_dom_sf"/>
</dbReference>
<evidence type="ECO:0000256" key="1">
    <source>
        <dbReference type="ARBA" id="ARBA00010928"/>
    </source>
</evidence>
<evidence type="ECO:0000259" key="3">
    <source>
        <dbReference type="Pfam" id="PF02894"/>
    </source>
</evidence>
<dbReference type="Pfam" id="PF02894">
    <property type="entry name" value="GFO_IDH_MocA_C"/>
    <property type="match status" value="1"/>
</dbReference>
<organism evidence="4 5">
    <name type="scientific">Kineococcus xinjiangensis</name>
    <dbReference type="NCBI Taxonomy" id="512762"/>
    <lineage>
        <taxon>Bacteria</taxon>
        <taxon>Bacillati</taxon>
        <taxon>Actinomycetota</taxon>
        <taxon>Actinomycetes</taxon>
        <taxon>Kineosporiales</taxon>
        <taxon>Kineosporiaceae</taxon>
        <taxon>Kineococcus</taxon>
    </lineage>
</organism>
<dbReference type="SUPFAM" id="SSF51735">
    <property type="entry name" value="NAD(P)-binding Rossmann-fold domains"/>
    <property type="match status" value="1"/>
</dbReference>
<sequence>MTTPPPSRTRYAIVGLGSRAQMYVRALARTHADRCELVALCDVNRTRMDVHNRALTEQHGHAPVPTYAAADFATMLAQKRVDAVVVATVDSTHDEYVVAALRAGCDVVTEKPMTVDAARCRRILDAQAETGGRVTVTFNYRYNPTHAKVREVIASGAVGEVGSVHFEWLLDTRHGADYFRRWHRDKAASGGLMVHKATHHFDLVNWWIGSSPETVFGFGRLFFYGDENGRRRGLARDYVRAHGAPEAADDPFALRLADSPALRSLFLDAEHEDGYHRDRNVFAPGVTIEDDMTVAVRYRSGAAMSYHLTAYSPWEGYRVAFNGSAGRLELDVVENPFVDPASAGTVVGEALHGADEPAAPGLRSGARLVLRRHWERPEVLELPDTGGAAHGGGDERMLARIFGAPAGPDPLGQASTHLDGARSLLTGLAANRSFETGLPVRVDDVLAL</sequence>
<feature type="domain" description="Gfo/Idh/MocA-like oxidoreductase N-terminal" evidence="2">
    <location>
        <begin position="10"/>
        <end position="138"/>
    </location>
</feature>